<proteinExistence type="predicted"/>
<evidence type="ECO:0000256" key="1">
    <source>
        <dbReference type="SAM" id="MobiDB-lite"/>
    </source>
</evidence>
<name>A0AAU9IZQ2_9CILI</name>
<keyword evidence="3" id="KW-1185">Reference proteome</keyword>
<evidence type="ECO:0000313" key="2">
    <source>
        <dbReference type="EMBL" id="CAG9318509.1"/>
    </source>
</evidence>
<feature type="compositionally biased region" description="Polar residues" evidence="1">
    <location>
        <begin position="178"/>
        <end position="197"/>
    </location>
</feature>
<evidence type="ECO:0000313" key="3">
    <source>
        <dbReference type="Proteomes" id="UP001162131"/>
    </source>
</evidence>
<feature type="region of interest" description="Disordered" evidence="1">
    <location>
        <begin position="148"/>
        <end position="197"/>
    </location>
</feature>
<sequence>MSETNFQYGTNFTSVRVHYAPGGYSNLKLDWYEPEPKPKKLPKTQKSNDIPIRPPISQSPDRDWTESPIWKDDTDYGQIYANNIDNIFQKNYPKMIFSRNESAESAYQLQTPQKSFKFQDYKTPYNWRHFRSETPPEYRIRQSLETRFKNSPDPYPCQKLEQKPAFESPKPRIKSNDPFKNNSSSYSSTGEYLLKNNNFHGENEKNLRSSYLEPPKRLNSFKLGW</sequence>
<dbReference type="EMBL" id="CAJZBQ010000020">
    <property type="protein sequence ID" value="CAG9318509.1"/>
    <property type="molecule type" value="Genomic_DNA"/>
</dbReference>
<gene>
    <name evidence="2" type="ORF">BSTOLATCC_MIC20982</name>
</gene>
<feature type="region of interest" description="Disordered" evidence="1">
    <location>
        <begin position="35"/>
        <end position="68"/>
    </location>
</feature>
<accession>A0AAU9IZQ2</accession>
<reference evidence="2" key="1">
    <citation type="submission" date="2021-09" db="EMBL/GenBank/DDBJ databases">
        <authorList>
            <consortium name="AG Swart"/>
            <person name="Singh M."/>
            <person name="Singh A."/>
            <person name="Seah K."/>
            <person name="Emmerich C."/>
        </authorList>
    </citation>
    <scope>NUCLEOTIDE SEQUENCE</scope>
    <source>
        <strain evidence="2">ATCC30299</strain>
    </source>
</reference>
<dbReference type="Proteomes" id="UP001162131">
    <property type="component" value="Unassembled WGS sequence"/>
</dbReference>
<dbReference type="AlphaFoldDB" id="A0AAU9IZQ2"/>
<organism evidence="2 3">
    <name type="scientific">Blepharisma stoltei</name>
    <dbReference type="NCBI Taxonomy" id="1481888"/>
    <lineage>
        <taxon>Eukaryota</taxon>
        <taxon>Sar</taxon>
        <taxon>Alveolata</taxon>
        <taxon>Ciliophora</taxon>
        <taxon>Postciliodesmatophora</taxon>
        <taxon>Heterotrichea</taxon>
        <taxon>Heterotrichida</taxon>
        <taxon>Blepharismidae</taxon>
        <taxon>Blepharisma</taxon>
    </lineage>
</organism>
<protein>
    <submittedName>
        <fullName evidence="2">Uncharacterized protein</fullName>
    </submittedName>
</protein>
<comment type="caution">
    <text evidence="2">The sequence shown here is derived from an EMBL/GenBank/DDBJ whole genome shotgun (WGS) entry which is preliminary data.</text>
</comment>